<protein>
    <submittedName>
        <fullName evidence="2">Transposase</fullName>
    </submittedName>
</protein>
<evidence type="ECO:0000256" key="1">
    <source>
        <dbReference type="SAM" id="Phobius"/>
    </source>
</evidence>
<feature type="transmembrane region" description="Helical" evidence="1">
    <location>
        <begin position="58"/>
        <end position="75"/>
    </location>
</feature>
<evidence type="ECO:0000313" key="2">
    <source>
        <dbReference type="EMBL" id="MBM0635144.1"/>
    </source>
</evidence>
<gene>
    <name evidence="2" type="ORF">JDW19_18710</name>
</gene>
<dbReference type="RefSeq" id="WP_029516867.1">
    <property type="nucleotide sequence ID" value="NZ_ALJV01000125.1"/>
</dbReference>
<keyword evidence="1" id="KW-0472">Membrane</keyword>
<dbReference type="AlphaFoldDB" id="A0A8I1IQ21"/>
<proteinExistence type="predicted"/>
<keyword evidence="1" id="KW-1133">Transmembrane helix</keyword>
<sequence>MNKRLRTSVVVLGLTVLIGGVITVIQYDKDTYKERHLIEIFFNRVKQYRRWATRYDKTASMFKAFLALISIRMWLK</sequence>
<dbReference type="EMBL" id="JAEHFQ010000011">
    <property type="protein sequence ID" value="MBM0635144.1"/>
    <property type="molecule type" value="Genomic_DNA"/>
</dbReference>
<evidence type="ECO:0000313" key="3">
    <source>
        <dbReference type="Proteomes" id="UP000650605"/>
    </source>
</evidence>
<comment type="caution">
    <text evidence="2">The sequence shown here is derived from an EMBL/GenBank/DDBJ whole genome shotgun (WGS) entry which is preliminary data.</text>
</comment>
<reference evidence="2" key="1">
    <citation type="submission" date="2020-12" db="EMBL/GenBank/DDBJ databases">
        <title>Paenibacillus polymyxa LMG 27872: a double-edged sword.</title>
        <authorList>
            <person name="Langendries S."/>
            <person name="Garcia Mendez S."/>
            <person name="Beirinckx S."/>
            <person name="Viaene T."/>
            <person name="Baeyen S."/>
            <person name="Goeminne G."/>
            <person name="Willems A."/>
            <person name="Debode J."/>
            <person name="Goormachtig S."/>
        </authorList>
    </citation>
    <scope>NUCLEOTIDE SEQUENCE</scope>
    <source>
        <strain evidence="2">LMG 27872</strain>
    </source>
</reference>
<dbReference type="Proteomes" id="UP000650605">
    <property type="component" value="Unassembled WGS sequence"/>
</dbReference>
<keyword evidence="1" id="KW-0812">Transmembrane</keyword>
<name>A0A8I1IQ21_PAEPO</name>
<organism evidence="2 3">
    <name type="scientific">Paenibacillus polymyxa</name>
    <name type="common">Bacillus polymyxa</name>
    <dbReference type="NCBI Taxonomy" id="1406"/>
    <lineage>
        <taxon>Bacteria</taxon>
        <taxon>Bacillati</taxon>
        <taxon>Bacillota</taxon>
        <taxon>Bacilli</taxon>
        <taxon>Bacillales</taxon>
        <taxon>Paenibacillaceae</taxon>
        <taxon>Paenibacillus</taxon>
    </lineage>
</organism>
<accession>A0A8I1IQ21</accession>
<feature type="transmembrane region" description="Helical" evidence="1">
    <location>
        <begin position="7"/>
        <end position="27"/>
    </location>
</feature>